<organism evidence="1 2">
    <name type="scientific">Bifidobacterium actinocoloniiforme DSM 22766</name>
    <dbReference type="NCBI Taxonomy" id="1437605"/>
    <lineage>
        <taxon>Bacteria</taxon>
        <taxon>Bacillati</taxon>
        <taxon>Actinomycetota</taxon>
        <taxon>Actinomycetes</taxon>
        <taxon>Bifidobacteriales</taxon>
        <taxon>Bifidobacteriaceae</taxon>
        <taxon>Bifidobacterium</taxon>
    </lineage>
</organism>
<keyword evidence="2" id="KW-1185">Reference proteome</keyword>
<sequence>MDEKTLVGKLTDAQTVNDVIEIANEAGKQLDIEHADALFGRINQTKNEVAELSGDTIEKIVKEVFGI</sequence>
<proteinExistence type="predicted"/>
<protein>
    <submittedName>
        <fullName evidence="1">Uncharacterized protein</fullName>
    </submittedName>
</protein>
<dbReference type="RefSeq" id="WP_033503896.1">
    <property type="nucleotide sequence ID" value="NZ_CP011786.1"/>
</dbReference>
<gene>
    <name evidence="1" type="ORF">BACT_0384</name>
</gene>
<evidence type="ECO:0000313" key="2">
    <source>
        <dbReference type="Proteomes" id="UP000029015"/>
    </source>
</evidence>
<dbReference type="EMBL" id="JGYK01000001">
    <property type="protein sequence ID" value="KFI39684.1"/>
    <property type="molecule type" value="Genomic_DNA"/>
</dbReference>
<evidence type="ECO:0000313" key="1">
    <source>
        <dbReference type="EMBL" id="KFI39684.1"/>
    </source>
</evidence>
<dbReference type="AlphaFoldDB" id="A0A086YZI4"/>
<reference evidence="1 2" key="1">
    <citation type="submission" date="2014-03" db="EMBL/GenBank/DDBJ databases">
        <title>Genomics of Bifidobacteria.</title>
        <authorList>
            <person name="Ventura M."/>
            <person name="Milani C."/>
            <person name="Lugli G.A."/>
        </authorList>
    </citation>
    <scope>NUCLEOTIDE SEQUENCE [LARGE SCALE GENOMIC DNA]</scope>
    <source>
        <strain evidence="1 2">DSM 22766</strain>
    </source>
</reference>
<dbReference type="OrthoDB" id="3233958at2"/>
<accession>A0A086YZI4</accession>
<dbReference type="Proteomes" id="UP000029015">
    <property type="component" value="Unassembled WGS sequence"/>
</dbReference>
<name>A0A086YZI4_9BIFI</name>
<comment type="caution">
    <text evidence="1">The sequence shown here is derived from an EMBL/GenBank/DDBJ whole genome shotgun (WGS) entry which is preliminary data.</text>
</comment>
<dbReference type="PATRIC" id="fig|1437605.7.peg.105"/>
<dbReference type="KEGG" id="bact:AB656_00535"/>
<dbReference type="eggNOG" id="ENOG5030E15">
    <property type="taxonomic scope" value="Bacteria"/>
</dbReference>